<evidence type="ECO:0000256" key="6">
    <source>
        <dbReference type="ARBA" id="ARBA00022475"/>
    </source>
</evidence>
<evidence type="ECO:0000256" key="9">
    <source>
        <dbReference type="ARBA" id="ARBA00022748"/>
    </source>
</evidence>
<evidence type="ECO:0000256" key="3">
    <source>
        <dbReference type="ARBA" id="ARBA00008741"/>
    </source>
</evidence>
<dbReference type="RefSeq" id="WP_326510249.1">
    <property type="nucleotide sequence ID" value="NZ_JAWIIV010000065.1"/>
</dbReference>
<keyword evidence="8 12" id="KW-0812">Transmembrane</keyword>
<evidence type="ECO:0000256" key="10">
    <source>
        <dbReference type="ARBA" id="ARBA00022989"/>
    </source>
</evidence>
<comment type="caution">
    <text evidence="13">The sequence shown here is derived from an EMBL/GenBank/DDBJ whole genome shotgun (WGS) entry which is preliminary data.</text>
</comment>
<feature type="transmembrane region" description="Helical" evidence="12">
    <location>
        <begin position="17"/>
        <end position="37"/>
    </location>
</feature>
<dbReference type="Proteomes" id="UP001352263">
    <property type="component" value="Unassembled WGS sequence"/>
</dbReference>
<comment type="subcellular location">
    <subcellularLocation>
        <location evidence="2">Cell inner membrane</location>
        <topology evidence="2">Single-pass membrane protein</topology>
    </subcellularLocation>
</comment>
<keyword evidence="5" id="KW-0813">Transport</keyword>
<dbReference type="InterPro" id="IPR007078">
    <property type="entry name" value="Haem_export_protD_CcmD"/>
</dbReference>
<comment type="function">
    <text evidence="1">Required for the export of heme to the periplasm for the biogenesis of c-type cytochromes.</text>
</comment>
<keyword evidence="10 12" id="KW-1133">Transmembrane helix</keyword>
<evidence type="ECO:0000256" key="4">
    <source>
        <dbReference type="ARBA" id="ARBA00016461"/>
    </source>
</evidence>
<dbReference type="EMBL" id="JAWIIV010000065">
    <property type="protein sequence ID" value="MEC4723640.1"/>
    <property type="molecule type" value="Genomic_DNA"/>
</dbReference>
<evidence type="ECO:0000256" key="1">
    <source>
        <dbReference type="ARBA" id="ARBA00002442"/>
    </source>
</evidence>
<keyword evidence="7" id="KW-0997">Cell inner membrane</keyword>
<evidence type="ECO:0000313" key="14">
    <source>
        <dbReference type="Proteomes" id="UP001352263"/>
    </source>
</evidence>
<keyword evidence="6" id="KW-1003">Cell membrane</keyword>
<evidence type="ECO:0000313" key="13">
    <source>
        <dbReference type="EMBL" id="MEC4723640.1"/>
    </source>
</evidence>
<evidence type="ECO:0000256" key="2">
    <source>
        <dbReference type="ARBA" id="ARBA00004377"/>
    </source>
</evidence>
<evidence type="ECO:0000256" key="7">
    <source>
        <dbReference type="ARBA" id="ARBA00022519"/>
    </source>
</evidence>
<reference evidence="13 14" key="1">
    <citation type="submission" date="2023-10" db="EMBL/GenBank/DDBJ databases">
        <title>Noviherbaspirillum sp. CPCC 100848 genome assembly.</title>
        <authorList>
            <person name="Li X.Y."/>
            <person name="Fang X.M."/>
        </authorList>
    </citation>
    <scope>NUCLEOTIDE SEQUENCE [LARGE SCALE GENOMIC DNA]</scope>
    <source>
        <strain evidence="13 14">CPCC 100848</strain>
    </source>
</reference>
<keyword evidence="11 12" id="KW-0472">Membrane</keyword>
<sequence>MNWDSLSHFIEMGGHGLYVWGSVLVAGGAVIAEVVSLHFRRQAGVRRVDRMSRHTGKFANEK</sequence>
<comment type="similarity">
    <text evidence="3">Belongs to the CcmD/CycX/HelD family.</text>
</comment>
<gene>
    <name evidence="13" type="primary">ccmD</name>
    <name evidence="13" type="ORF">RY831_31435</name>
</gene>
<proteinExistence type="inferred from homology"/>
<evidence type="ECO:0000256" key="12">
    <source>
        <dbReference type="SAM" id="Phobius"/>
    </source>
</evidence>
<dbReference type="NCBIfam" id="TIGR03141">
    <property type="entry name" value="cytochro_ccmD"/>
    <property type="match status" value="1"/>
</dbReference>
<keyword evidence="9" id="KW-0201">Cytochrome c-type biogenesis</keyword>
<name>A0ABU6JK06_9BURK</name>
<evidence type="ECO:0000256" key="5">
    <source>
        <dbReference type="ARBA" id="ARBA00022448"/>
    </source>
</evidence>
<evidence type="ECO:0000256" key="11">
    <source>
        <dbReference type="ARBA" id="ARBA00023136"/>
    </source>
</evidence>
<protein>
    <recommendedName>
        <fullName evidence="4">Heme exporter protein D</fullName>
    </recommendedName>
</protein>
<organism evidence="13 14">
    <name type="scientific">Noviherbaspirillum album</name>
    <dbReference type="NCBI Taxonomy" id="3080276"/>
    <lineage>
        <taxon>Bacteria</taxon>
        <taxon>Pseudomonadati</taxon>
        <taxon>Pseudomonadota</taxon>
        <taxon>Betaproteobacteria</taxon>
        <taxon>Burkholderiales</taxon>
        <taxon>Oxalobacteraceae</taxon>
        <taxon>Noviherbaspirillum</taxon>
    </lineage>
</organism>
<keyword evidence="14" id="KW-1185">Reference proteome</keyword>
<accession>A0ABU6JK06</accession>
<evidence type="ECO:0000256" key="8">
    <source>
        <dbReference type="ARBA" id="ARBA00022692"/>
    </source>
</evidence>